<keyword evidence="10 13" id="KW-0670">Pyruvate</keyword>
<feature type="binding site" evidence="13">
    <location>
        <begin position="22"/>
        <end position="23"/>
    </location>
    <ligand>
        <name>phosphoenolpyruvate</name>
        <dbReference type="ChEBI" id="CHEBI:58702"/>
    </ligand>
</feature>
<evidence type="ECO:0000256" key="6">
    <source>
        <dbReference type="ARBA" id="ARBA00022960"/>
    </source>
</evidence>
<dbReference type="FunFam" id="3.65.10.10:FF:000001">
    <property type="entry name" value="UDP-N-acetylglucosamine 1-carboxyvinyltransferase"/>
    <property type="match status" value="1"/>
</dbReference>
<keyword evidence="4 13" id="KW-0132">Cell division</keyword>
<dbReference type="PANTHER" id="PTHR43783">
    <property type="entry name" value="UDP-N-ACETYLGLUCOSAMINE 1-CARBOXYVINYLTRANSFERASE"/>
    <property type="match status" value="1"/>
</dbReference>
<comment type="pathway">
    <text evidence="2 13">Cell wall biogenesis; peptidoglycan biosynthesis.</text>
</comment>
<reference evidence="15" key="1">
    <citation type="submission" date="2024-06" db="EMBL/GenBank/DDBJ databases">
        <title>Unveiling Genomic Reduction in Obligate Endosymbionts Buchnera of Aphids: Insights from Phylogenomic Comparative Analysis with Novel Genome Data and Co-obligate Endosymbionts.</title>
        <authorList>
            <person name="Lu C."/>
            <person name="Zou T."/>
            <person name="Liu Q."/>
            <person name="Huang X."/>
        </authorList>
    </citation>
    <scope>NUCLEOTIDE SEQUENCE</scope>
    <source>
        <strain evidence="15">Aphau13</strain>
    </source>
</reference>
<dbReference type="GO" id="GO:0071555">
    <property type="term" value="P:cell wall organization"/>
    <property type="evidence" value="ECO:0007669"/>
    <property type="project" value="UniProtKB-KW"/>
</dbReference>
<dbReference type="AlphaFoldDB" id="A0AAU6W504"/>
<evidence type="ECO:0000256" key="12">
    <source>
        <dbReference type="ARBA" id="ARBA00047527"/>
    </source>
</evidence>
<keyword evidence="5 13" id="KW-0808">Transferase</keyword>
<protein>
    <recommendedName>
        <fullName evidence="13">UDP-N-acetylglucosamine 1-carboxyvinyltransferase</fullName>
        <ecNumber evidence="13">2.5.1.7</ecNumber>
    </recommendedName>
    <alternativeName>
        <fullName evidence="13">Enoylpyruvate transferase</fullName>
    </alternativeName>
    <alternativeName>
        <fullName evidence="13">UDP-N-acetylglucosamine enolpyruvyl transferase</fullName>
        <shortName evidence="13">EPT</shortName>
    </alternativeName>
</protein>
<dbReference type="RefSeq" id="WP_343154075.1">
    <property type="nucleotide sequence ID" value="NZ_CP135018.1"/>
</dbReference>
<evidence type="ECO:0000313" key="15">
    <source>
        <dbReference type="EMBL" id="XAJ80696.1"/>
    </source>
</evidence>
<evidence type="ECO:0000256" key="3">
    <source>
        <dbReference type="ARBA" id="ARBA00022490"/>
    </source>
</evidence>
<feature type="binding site" evidence="13">
    <location>
        <position position="306"/>
    </location>
    <ligand>
        <name>UDP-N-acetyl-alpha-D-glucosamine</name>
        <dbReference type="ChEBI" id="CHEBI:57705"/>
    </ligand>
</feature>
<comment type="catalytic activity">
    <reaction evidence="12 13">
        <text>phosphoenolpyruvate + UDP-N-acetyl-alpha-D-glucosamine = UDP-N-acetyl-3-O-(1-carboxyvinyl)-alpha-D-glucosamine + phosphate</text>
        <dbReference type="Rhea" id="RHEA:18681"/>
        <dbReference type="ChEBI" id="CHEBI:43474"/>
        <dbReference type="ChEBI" id="CHEBI:57705"/>
        <dbReference type="ChEBI" id="CHEBI:58702"/>
        <dbReference type="ChEBI" id="CHEBI:68483"/>
        <dbReference type="EC" id="2.5.1.7"/>
    </reaction>
</comment>
<dbReference type="Gene3D" id="3.65.10.10">
    <property type="entry name" value="Enolpyruvate transferase domain"/>
    <property type="match status" value="2"/>
</dbReference>
<dbReference type="GO" id="GO:0009252">
    <property type="term" value="P:peptidoglycan biosynthetic process"/>
    <property type="evidence" value="ECO:0007669"/>
    <property type="project" value="UniProtKB-UniRule"/>
</dbReference>
<evidence type="ECO:0000256" key="4">
    <source>
        <dbReference type="ARBA" id="ARBA00022618"/>
    </source>
</evidence>
<comment type="caution">
    <text evidence="13">Lacks conserved residue(s) required for the propagation of feature annotation.</text>
</comment>
<evidence type="ECO:0000256" key="8">
    <source>
        <dbReference type="ARBA" id="ARBA00023306"/>
    </source>
</evidence>
<evidence type="ECO:0000259" key="14">
    <source>
        <dbReference type="Pfam" id="PF00275"/>
    </source>
</evidence>
<sequence>MNKLHIEGDKKLNGTVLISGAKNAALPILFMTILTKKNIELSNVPKLTDIGIAIKLLKSLGAKIINKNKILYIDPSEINTFCPPYNLVKKIRASIWMLSPLLTRFGKAKIFFPGGCKIGCRPINLHLNGLKELGAKIIKENNYIIASIQEPLRGKYIYIEKISVGATITIMSAATLAKGLTIIENAAKEPEIIDVANFLNTLGAKITGAGSNKIYIEGVFKLNGGYHKIIPDRIETGTFLVAAAISQGLIICHNTEPKHLISVLKKLSESGANITIGKDWIKLNMQKKTPQAVNISTSPYPGFPTDMQPQFALLNSIAKGKSIVVENIFENRFNYAQELIKMGAKIKIKNNYIICTGVPRLFSKNIFSTDLRGSATLILAGCIAKGITVVNNIHHFQRGYELFPSKLNKLGANIQCI</sequence>
<dbReference type="EC" id="2.5.1.7" evidence="13"/>
<evidence type="ECO:0000256" key="11">
    <source>
        <dbReference type="ARBA" id="ARBA00038367"/>
    </source>
</evidence>
<keyword evidence="9 13" id="KW-0961">Cell wall biogenesis/degradation</keyword>
<evidence type="ECO:0000256" key="1">
    <source>
        <dbReference type="ARBA" id="ARBA00004496"/>
    </source>
</evidence>
<dbReference type="InterPro" id="IPR036968">
    <property type="entry name" value="Enolpyruvate_Tfrase_sf"/>
</dbReference>
<feature type="binding site" evidence="13">
    <location>
        <position position="92"/>
    </location>
    <ligand>
        <name>UDP-N-acetyl-alpha-D-glucosamine</name>
        <dbReference type="ChEBI" id="CHEBI:57705"/>
    </ligand>
</feature>
<keyword evidence="8 13" id="KW-0131">Cell cycle</keyword>
<dbReference type="NCBIfam" id="NF006873">
    <property type="entry name" value="PRK09369.1"/>
    <property type="match status" value="1"/>
</dbReference>
<keyword evidence="6 13" id="KW-0133">Cell shape</keyword>
<evidence type="ECO:0000256" key="10">
    <source>
        <dbReference type="ARBA" id="ARBA00023317"/>
    </source>
</evidence>
<dbReference type="InterPro" id="IPR050068">
    <property type="entry name" value="MurA_subfamily"/>
</dbReference>
<comment type="subcellular location">
    <subcellularLocation>
        <location evidence="1 13">Cytoplasm</location>
    </subcellularLocation>
</comment>
<dbReference type="GO" id="GO:0051301">
    <property type="term" value="P:cell division"/>
    <property type="evidence" value="ECO:0007669"/>
    <property type="project" value="UniProtKB-KW"/>
</dbReference>
<feature type="domain" description="Enolpyruvate transferase" evidence="14">
    <location>
        <begin position="7"/>
        <end position="407"/>
    </location>
</feature>
<dbReference type="InterPro" id="IPR001986">
    <property type="entry name" value="Enolpyruvate_Tfrase_dom"/>
</dbReference>
<dbReference type="InterPro" id="IPR005750">
    <property type="entry name" value="UDP_GlcNAc_COvinyl_MurA"/>
</dbReference>
<dbReference type="Pfam" id="PF00275">
    <property type="entry name" value="EPSP_synthase"/>
    <property type="match status" value="1"/>
</dbReference>
<dbReference type="GO" id="GO:0008760">
    <property type="term" value="F:UDP-N-acetylglucosamine 1-carboxyvinyltransferase activity"/>
    <property type="evidence" value="ECO:0007669"/>
    <property type="project" value="UniProtKB-UniRule"/>
</dbReference>
<evidence type="ECO:0000256" key="2">
    <source>
        <dbReference type="ARBA" id="ARBA00004752"/>
    </source>
</evidence>
<dbReference type="CDD" id="cd01555">
    <property type="entry name" value="UdpNAET"/>
    <property type="match status" value="1"/>
</dbReference>
<dbReference type="EMBL" id="CP135018">
    <property type="protein sequence ID" value="XAJ80696.1"/>
    <property type="molecule type" value="Genomic_DNA"/>
</dbReference>
<proteinExistence type="inferred from homology"/>
<evidence type="ECO:0000256" key="9">
    <source>
        <dbReference type="ARBA" id="ARBA00023316"/>
    </source>
</evidence>
<dbReference type="HAMAP" id="MF_00111">
    <property type="entry name" value="MurA"/>
    <property type="match status" value="1"/>
</dbReference>
<keyword evidence="3 13" id="KW-0963">Cytoplasm</keyword>
<keyword evidence="7 13" id="KW-0573">Peptidoglycan synthesis</keyword>
<feature type="binding site" evidence="13">
    <location>
        <position position="328"/>
    </location>
    <ligand>
        <name>UDP-N-acetyl-alpha-D-glucosamine</name>
        <dbReference type="ChEBI" id="CHEBI:57705"/>
    </ligand>
</feature>
<evidence type="ECO:0000256" key="5">
    <source>
        <dbReference type="ARBA" id="ARBA00022679"/>
    </source>
</evidence>
<comment type="function">
    <text evidence="13">Cell wall formation. Adds enolpyruvyl to UDP-N-acetylglucosamine.</text>
</comment>
<dbReference type="NCBIfam" id="TIGR01072">
    <property type="entry name" value="murA"/>
    <property type="match status" value="1"/>
</dbReference>
<gene>
    <name evidence="13 15" type="primary">murA</name>
    <name evidence="15" type="ORF">RJT31_01950</name>
</gene>
<feature type="modified residue" description="2-(S-cysteinyl)pyruvic acid O-phosphothioketal" evidence="13">
    <location>
        <position position="116"/>
    </location>
</feature>
<dbReference type="InterPro" id="IPR013792">
    <property type="entry name" value="RNA3'P_cycl/enolpyr_Trfase_a/b"/>
</dbReference>
<dbReference type="PANTHER" id="PTHR43783:SF1">
    <property type="entry name" value="UDP-N-ACETYLGLUCOSAMINE 1-CARBOXYVINYLTRANSFERASE"/>
    <property type="match status" value="1"/>
</dbReference>
<dbReference type="GO" id="GO:0005737">
    <property type="term" value="C:cytoplasm"/>
    <property type="evidence" value="ECO:0007669"/>
    <property type="project" value="UniProtKB-SubCell"/>
</dbReference>
<dbReference type="GO" id="GO:0008360">
    <property type="term" value="P:regulation of cell shape"/>
    <property type="evidence" value="ECO:0007669"/>
    <property type="project" value="UniProtKB-KW"/>
</dbReference>
<organism evidence="15">
    <name type="scientific">Buchnera aphidicola</name>
    <name type="common">Aphis aurantii</name>
    <dbReference type="NCBI Taxonomy" id="1470492"/>
    <lineage>
        <taxon>Bacteria</taxon>
        <taxon>Pseudomonadati</taxon>
        <taxon>Pseudomonadota</taxon>
        <taxon>Gammaproteobacteria</taxon>
        <taxon>Enterobacterales</taxon>
        <taxon>Erwiniaceae</taxon>
        <taxon>Buchnera</taxon>
    </lineage>
</organism>
<accession>A0AAU6W504</accession>
<comment type="similarity">
    <text evidence="11 13">Belongs to the EPSP synthase family. MurA subfamily.</text>
</comment>
<name>A0AAU6W504_9GAMM</name>
<dbReference type="GO" id="GO:0019277">
    <property type="term" value="P:UDP-N-acetylgalactosamine biosynthetic process"/>
    <property type="evidence" value="ECO:0007669"/>
    <property type="project" value="InterPro"/>
</dbReference>
<dbReference type="SUPFAM" id="SSF55205">
    <property type="entry name" value="EPT/RTPC-like"/>
    <property type="match status" value="1"/>
</dbReference>
<evidence type="ECO:0000256" key="13">
    <source>
        <dbReference type="HAMAP-Rule" id="MF_00111"/>
    </source>
</evidence>
<evidence type="ECO:0000256" key="7">
    <source>
        <dbReference type="ARBA" id="ARBA00022984"/>
    </source>
</evidence>
<feature type="active site" description="Proton donor" evidence="13">
    <location>
        <position position="116"/>
    </location>
</feature>